<dbReference type="InterPro" id="IPR007110">
    <property type="entry name" value="Ig-like_dom"/>
</dbReference>
<dbReference type="PANTHER" id="PTHR11640:SF155">
    <property type="entry name" value="IG-LIKE DOMAIN-CONTAINING PROTEIN"/>
    <property type="match status" value="1"/>
</dbReference>
<proteinExistence type="predicted"/>
<gene>
    <name evidence="7" type="ORF">LAZ67_1007267</name>
</gene>
<evidence type="ECO:0000313" key="7">
    <source>
        <dbReference type="EMBL" id="UYV61981.1"/>
    </source>
</evidence>
<reference evidence="7 8" key="1">
    <citation type="submission" date="2022-01" db="EMBL/GenBank/DDBJ databases">
        <title>A chromosomal length assembly of Cordylochernes scorpioides.</title>
        <authorList>
            <person name="Zeh D."/>
            <person name="Zeh J."/>
        </authorList>
    </citation>
    <scope>NUCLEOTIDE SEQUENCE [LARGE SCALE GENOMIC DNA]</scope>
    <source>
        <strain evidence="7">IN4F17</strain>
        <tissue evidence="7">Whole Body</tissue>
    </source>
</reference>
<dbReference type="PROSITE" id="PS50835">
    <property type="entry name" value="IG_LIKE"/>
    <property type="match status" value="3"/>
</dbReference>
<dbReference type="PANTHER" id="PTHR11640">
    <property type="entry name" value="NEPHRIN"/>
    <property type="match status" value="1"/>
</dbReference>
<dbReference type="InterPro" id="IPR003599">
    <property type="entry name" value="Ig_sub"/>
</dbReference>
<evidence type="ECO:0000313" key="8">
    <source>
        <dbReference type="Proteomes" id="UP001235939"/>
    </source>
</evidence>
<keyword evidence="8" id="KW-1185">Reference proteome</keyword>
<keyword evidence="2" id="KW-0472">Membrane</keyword>
<dbReference type="InterPro" id="IPR036179">
    <property type="entry name" value="Ig-like_dom_sf"/>
</dbReference>
<protein>
    <submittedName>
        <fullName evidence="7">Immunoglobulin</fullName>
    </submittedName>
</protein>
<dbReference type="Pfam" id="PF08205">
    <property type="entry name" value="C2-set_2"/>
    <property type="match status" value="1"/>
</dbReference>
<sequence length="304" mass="33527">MWCAGSRIEKTVRVGSQLSIPCELGSPGGSLRWLQNGRPVVLDARASTRRHWNVSREGVAALTIGHVTRADEGVWECQEIRPDGSVRKVAEVLQLSVAMPPEDPYLEVEGRRLVHQATLTVTEHQPISVRCIVRGAVPPARAVGWALGSANLTARAELFVEVDPSDDTFTTRSVLVLNVSREEHRRELICRVSHVTWLSSSAVSASVNVLYVPSFSITREPGFGHPVLEGAPLVLRCEVDSNPPSPPRWVRQEAPALPEASPGVLNFTAVRREHAGWYRCATDHTFGHFTSYAYFLNVRCMSPL</sequence>
<keyword evidence="5" id="KW-0393">Immunoglobulin domain</keyword>
<dbReference type="SUPFAM" id="SSF48726">
    <property type="entry name" value="Immunoglobulin"/>
    <property type="match status" value="3"/>
</dbReference>
<organism evidence="7 8">
    <name type="scientific">Cordylochernes scorpioides</name>
    <dbReference type="NCBI Taxonomy" id="51811"/>
    <lineage>
        <taxon>Eukaryota</taxon>
        <taxon>Metazoa</taxon>
        <taxon>Ecdysozoa</taxon>
        <taxon>Arthropoda</taxon>
        <taxon>Chelicerata</taxon>
        <taxon>Arachnida</taxon>
        <taxon>Pseudoscorpiones</taxon>
        <taxon>Cheliferoidea</taxon>
        <taxon>Chernetidae</taxon>
        <taxon>Cordylochernes</taxon>
    </lineage>
</organism>
<dbReference type="SMART" id="SM00408">
    <property type="entry name" value="IGc2"/>
    <property type="match status" value="2"/>
</dbReference>
<evidence type="ECO:0000256" key="3">
    <source>
        <dbReference type="ARBA" id="ARBA00023157"/>
    </source>
</evidence>
<comment type="subcellular location">
    <subcellularLocation>
        <location evidence="1">Membrane</location>
        <topology evidence="1">Single-pass type I membrane protein</topology>
    </subcellularLocation>
</comment>
<evidence type="ECO:0000256" key="1">
    <source>
        <dbReference type="ARBA" id="ARBA00004479"/>
    </source>
</evidence>
<evidence type="ECO:0000259" key="6">
    <source>
        <dbReference type="PROSITE" id="PS50835"/>
    </source>
</evidence>
<evidence type="ECO:0000256" key="5">
    <source>
        <dbReference type="ARBA" id="ARBA00023319"/>
    </source>
</evidence>
<evidence type="ECO:0000256" key="2">
    <source>
        <dbReference type="ARBA" id="ARBA00023136"/>
    </source>
</evidence>
<dbReference type="Pfam" id="PF13927">
    <property type="entry name" value="Ig_3"/>
    <property type="match status" value="1"/>
</dbReference>
<accession>A0ABY6K112</accession>
<feature type="domain" description="Ig-like" evidence="6">
    <location>
        <begin position="213"/>
        <end position="284"/>
    </location>
</feature>
<dbReference type="EMBL" id="CP092863">
    <property type="protein sequence ID" value="UYV61981.1"/>
    <property type="molecule type" value="Genomic_DNA"/>
</dbReference>
<feature type="domain" description="Ig-like" evidence="6">
    <location>
        <begin position="1"/>
        <end position="78"/>
    </location>
</feature>
<dbReference type="InterPro" id="IPR013783">
    <property type="entry name" value="Ig-like_fold"/>
</dbReference>
<dbReference type="Gene3D" id="2.60.40.10">
    <property type="entry name" value="Immunoglobulins"/>
    <property type="match status" value="3"/>
</dbReference>
<keyword evidence="3" id="KW-1015">Disulfide bond</keyword>
<dbReference type="InterPro" id="IPR013162">
    <property type="entry name" value="CD80_C2-set"/>
</dbReference>
<dbReference type="InterPro" id="IPR051275">
    <property type="entry name" value="Cell_adhesion_signaling"/>
</dbReference>
<name>A0ABY6K112_9ARAC</name>
<dbReference type="SMART" id="SM00409">
    <property type="entry name" value="IG"/>
    <property type="match status" value="3"/>
</dbReference>
<dbReference type="Proteomes" id="UP001235939">
    <property type="component" value="Chromosome 01"/>
</dbReference>
<evidence type="ECO:0000256" key="4">
    <source>
        <dbReference type="ARBA" id="ARBA00023180"/>
    </source>
</evidence>
<feature type="domain" description="Ig-like" evidence="6">
    <location>
        <begin position="104"/>
        <end position="208"/>
    </location>
</feature>
<keyword evidence="4" id="KW-0325">Glycoprotein</keyword>
<dbReference type="InterPro" id="IPR003598">
    <property type="entry name" value="Ig_sub2"/>
</dbReference>